<feature type="compositionally biased region" description="Low complexity" evidence="5">
    <location>
        <begin position="59"/>
        <end position="68"/>
    </location>
</feature>
<dbReference type="SUPFAM" id="SSF90229">
    <property type="entry name" value="CCCH zinc finger"/>
    <property type="match status" value="2"/>
</dbReference>
<dbReference type="InterPro" id="IPR036855">
    <property type="entry name" value="Znf_CCCH_sf"/>
</dbReference>
<accession>A0A316U905</accession>
<dbReference type="PANTHER" id="PTHR46156:SF1">
    <property type="entry name" value="ZINC FINGER CCCH DOMAIN-CONTAINING PROTEIN 3"/>
    <property type="match status" value="1"/>
</dbReference>
<feature type="compositionally biased region" description="Low complexity" evidence="5">
    <location>
        <begin position="28"/>
        <end position="49"/>
    </location>
</feature>
<keyword evidence="3 4" id="KW-0862">Zinc</keyword>
<feature type="compositionally biased region" description="Basic residues" evidence="5">
    <location>
        <begin position="340"/>
        <end position="349"/>
    </location>
</feature>
<evidence type="ECO:0000256" key="5">
    <source>
        <dbReference type="SAM" id="MobiDB-lite"/>
    </source>
</evidence>
<feature type="domain" description="C3H1-type" evidence="6">
    <location>
        <begin position="413"/>
        <end position="443"/>
    </location>
</feature>
<dbReference type="Gene3D" id="4.10.1000.10">
    <property type="entry name" value="Zinc finger, CCCH-type"/>
    <property type="match status" value="1"/>
</dbReference>
<dbReference type="GO" id="GO:0005634">
    <property type="term" value="C:nucleus"/>
    <property type="evidence" value="ECO:0007669"/>
    <property type="project" value="TreeGrafter"/>
</dbReference>
<dbReference type="OrthoDB" id="3362535at2759"/>
<dbReference type="GO" id="GO:0008270">
    <property type="term" value="F:zinc ion binding"/>
    <property type="evidence" value="ECO:0007669"/>
    <property type="project" value="UniProtKB-KW"/>
</dbReference>
<sequence>MGSAEDEALLAEIARLTGQIDQAKAHPTSTSTSTSHAGSPYYHQQSYSGYYGGSGSGSGSYHASARGGYARGRGRGAPSAGGPPSNVSRHRKLVLNNGDSSTASPSASTSAPSSAVNPSGSQSTSTSTGATAERATSAAGAGSSGWVKRKTTHNMSLVSADTFEKTEPARIAALQASQEAKAAARAAKRASSSSSSIPNKSLSAVGRNKPKGSSAAVRRGDNMGEVIIDGVVFVFDETGTKLVKKVQQQSDSESASNATGATTATDPAAPGEQASEGAGGASKAPLRTSVNGQAFVRTKRGNLISAELLEKRKAQKESAAKLKRMAALGRQIGDNERIRSSGKKSRNKTLSKPDQGPKGLCSFFTKTGQCKRGLSCPYAHDPAKLAICPGALRPTGCTQPPGLCPLSHSLSSPERIPHCVHFLRSAGKSCRNGEECRYLHPPPALTAEVLSKEDCPVCMDFARLGWCERGKGCTARHTFDCADFLEKGSCERKGCRLQHNVVAREKMVSSTAAGAGLTATGEQLAAQGSAVRNPVTGEEGASTEEVDLPSTSSGLISANHGAATGSKRKRGGRAGEPVPLVEPQEEEEGVSFVGGGKRKKAFQQKDFISFDDDDDDEEEDEEEGEDKGRTGGETEDQGDVSEVDSVSSEDDDDESSDGESKNDEEDEDAGSDTSSDSDSDDSSSEGSSE</sequence>
<organism evidence="7 8">
    <name type="scientific">Pseudomicrostroma glucosiphilum</name>
    <dbReference type="NCBI Taxonomy" id="1684307"/>
    <lineage>
        <taxon>Eukaryota</taxon>
        <taxon>Fungi</taxon>
        <taxon>Dikarya</taxon>
        <taxon>Basidiomycota</taxon>
        <taxon>Ustilaginomycotina</taxon>
        <taxon>Exobasidiomycetes</taxon>
        <taxon>Microstromatales</taxon>
        <taxon>Microstromatales incertae sedis</taxon>
        <taxon>Pseudomicrostroma</taxon>
    </lineage>
</organism>
<dbReference type="GeneID" id="37011206"/>
<dbReference type="PANTHER" id="PTHR46156">
    <property type="entry name" value="CCCH ZINGC FINGER"/>
    <property type="match status" value="1"/>
</dbReference>
<feature type="compositionally biased region" description="Acidic residues" evidence="5">
    <location>
        <begin position="609"/>
        <end position="625"/>
    </location>
</feature>
<dbReference type="Pfam" id="PF00642">
    <property type="entry name" value="zf-CCCH"/>
    <property type="match status" value="1"/>
</dbReference>
<evidence type="ECO:0000256" key="4">
    <source>
        <dbReference type="PROSITE-ProRule" id="PRU00723"/>
    </source>
</evidence>
<feature type="zinc finger region" description="C3H1-type" evidence="4">
    <location>
        <begin position="413"/>
        <end position="443"/>
    </location>
</feature>
<feature type="zinc finger region" description="C3H1-type" evidence="4">
    <location>
        <begin position="452"/>
        <end position="480"/>
    </location>
</feature>
<evidence type="ECO:0000313" key="8">
    <source>
        <dbReference type="Proteomes" id="UP000245942"/>
    </source>
</evidence>
<dbReference type="Gene3D" id="3.30.1370.210">
    <property type="match status" value="1"/>
</dbReference>
<dbReference type="STRING" id="1684307.A0A316U905"/>
<dbReference type="EMBL" id="KZ819325">
    <property type="protein sequence ID" value="PWN21324.1"/>
    <property type="molecule type" value="Genomic_DNA"/>
</dbReference>
<reference evidence="7 8" key="1">
    <citation type="journal article" date="2018" name="Mol. Biol. Evol.">
        <title>Broad Genomic Sampling Reveals a Smut Pathogenic Ancestry of the Fungal Clade Ustilaginomycotina.</title>
        <authorList>
            <person name="Kijpornyongpan T."/>
            <person name="Mondo S.J."/>
            <person name="Barry K."/>
            <person name="Sandor L."/>
            <person name="Lee J."/>
            <person name="Lipzen A."/>
            <person name="Pangilinan J."/>
            <person name="LaButti K."/>
            <person name="Hainaut M."/>
            <person name="Henrissat B."/>
            <person name="Grigoriev I.V."/>
            <person name="Spatafora J.W."/>
            <person name="Aime M.C."/>
        </authorList>
    </citation>
    <scope>NUCLEOTIDE SEQUENCE [LARGE SCALE GENOMIC DNA]</scope>
    <source>
        <strain evidence="7 8">MCA 4718</strain>
    </source>
</reference>
<feature type="region of interest" description="Disordered" evidence="5">
    <location>
        <begin position="19"/>
        <end position="148"/>
    </location>
</feature>
<dbReference type="InterPro" id="IPR000571">
    <property type="entry name" value="Znf_CCCH"/>
</dbReference>
<feature type="region of interest" description="Disordered" evidence="5">
    <location>
        <begin position="525"/>
        <end position="689"/>
    </location>
</feature>
<gene>
    <name evidence="7" type="ORF">BCV69DRAFT_166932</name>
</gene>
<feature type="compositionally biased region" description="Low complexity" evidence="5">
    <location>
        <begin position="252"/>
        <end position="285"/>
    </location>
</feature>
<dbReference type="AlphaFoldDB" id="A0A316U905"/>
<dbReference type="PROSITE" id="PS50103">
    <property type="entry name" value="ZF_C3H1"/>
    <property type="match status" value="3"/>
</dbReference>
<proteinExistence type="predicted"/>
<evidence type="ECO:0000256" key="2">
    <source>
        <dbReference type="ARBA" id="ARBA00022771"/>
    </source>
</evidence>
<keyword evidence="8" id="KW-1185">Reference proteome</keyword>
<feature type="region of interest" description="Disordered" evidence="5">
    <location>
        <begin position="246"/>
        <end position="286"/>
    </location>
</feature>
<feature type="compositionally biased region" description="Acidic residues" evidence="5">
    <location>
        <begin position="633"/>
        <end position="689"/>
    </location>
</feature>
<feature type="zinc finger region" description="C3H1-type" evidence="4">
    <location>
        <begin position="355"/>
        <end position="383"/>
    </location>
</feature>
<feature type="domain" description="C3H1-type" evidence="6">
    <location>
        <begin position="355"/>
        <end position="383"/>
    </location>
</feature>
<evidence type="ECO:0000259" key="6">
    <source>
        <dbReference type="PROSITE" id="PS50103"/>
    </source>
</evidence>
<dbReference type="SMART" id="SM00356">
    <property type="entry name" value="ZnF_C3H1"/>
    <property type="match status" value="3"/>
</dbReference>
<feature type="compositionally biased region" description="Low complexity" evidence="5">
    <location>
        <begin position="76"/>
        <end position="85"/>
    </location>
</feature>
<evidence type="ECO:0000256" key="3">
    <source>
        <dbReference type="ARBA" id="ARBA00022833"/>
    </source>
</evidence>
<keyword evidence="2 4" id="KW-0863">Zinc-finger</keyword>
<keyword evidence="1 4" id="KW-0479">Metal-binding</keyword>
<dbReference type="RefSeq" id="XP_025348484.1">
    <property type="nucleotide sequence ID" value="XM_025489472.1"/>
</dbReference>
<feature type="compositionally biased region" description="Low complexity" evidence="5">
    <location>
        <begin position="184"/>
        <end position="204"/>
    </location>
</feature>
<evidence type="ECO:0000256" key="1">
    <source>
        <dbReference type="ARBA" id="ARBA00022723"/>
    </source>
</evidence>
<feature type="region of interest" description="Disordered" evidence="5">
    <location>
        <begin position="330"/>
        <end position="354"/>
    </location>
</feature>
<feature type="domain" description="C3H1-type" evidence="6">
    <location>
        <begin position="452"/>
        <end position="480"/>
    </location>
</feature>
<feature type="compositionally biased region" description="Low complexity" evidence="5">
    <location>
        <begin position="100"/>
        <end position="145"/>
    </location>
</feature>
<name>A0A316U905_9BASI</name>
<evidence type="ECO:0000313" key="7">
    <source>
        <dbReference type="EMBL" id="PWN21324.1"/>
    </source>
</evidence>
<dbReference type="Proteomes" id="UP000245942">
    <property type="component" value="Unassembled WGS sequence"/>
</dbReference>
<protein>
    <recommendedName>
        <fullName evidence="6">C3H1-type domain-containing protein</fullName>
    </recommendedName>
</protein>
<feature type="region of interest" description="Disordered" evidence="5">
    <location>
        <begin position="184"/>
        <end position="218"/>
    </location>
</feature>